<dbReference type="Proteomes" id="UP000830401">
    <property type="component" value="Chromosome"/>
</dbReference>
<keyword evidence="1" id="KW-1133">Transmembrane helix</keyword>
<evidence type="ECO:0000256" key="1">
    <source>
        <dbReference type="SAM" id="Phobius"/>
    </source>
</evidence>
<keyword evidence="1" id="KW-0472">Membrane</keyword>
<reference evidence="2" key="1">
    <citation type="submission" date="2022-04" db="EMBL/GenBank/DDBJ databases">
        <title>Hymenobacter sp. isolated from the air.</title>
        <authorList>
            <person name="Won M."/>
            <person name="Lee C.-M."/>
            <person name="Woen H.-Y."/>
            <person name="Kwon S.-W."/>
        </authorList>
    </citation>
    <scope>NUCLEOTIDE SEQUENCE</scope>
    <source>
        <strain evidence="2">5420S-77</strain>
    </source>
</reference>
<gene>
    <name evidence="2" type="ORF">MUN86_13585</name>
</gene>
<keyword evidence="3" id="KW-1185">Reference proteome</keyword>
<evidence type="ECO:0008006" key="4">
    <source>
        <dbReference type="Google" id="ProtNLM"/>
    </source>
</evidence>
<feature type="transmembrane region" description="Helical" evidence="1">
    <location>
        <begin position="46"/>
        <end position="63"/>
    </location>
</feature>
<evidence type="ECO:0000313" key="3">
    <source>
        <dbReference type="Proteomes" id="UP000830401"/>
    </source>
</evidence>
<accession>A0ABY4G1R1</accession>
<evidence type="ECO:0000313" key="2">
    <source>
        <dbReference type="EMBL" id="UOQ64609.1"/>
    </source>
</evidence>
<dbReference type="RefSeq" id="WP_245118487.1">
    <property type="nucleotide sequence ID" value="NZ_CP095061.1"/>
</dbReference>
<organism evidence="2 3">
    <name type="scientific">Hymenobacter volaticus</name>
    <dbReference type="NCBI Taxonomy" id="2932254"/>
    <lineage>
        <taxon>Bacteria</taxon>
        <taxon>Pseudomonadati</taxon>
        <taxon>Bacteroidota</taxon>
        <taxon>Cytophagia</taxon>
        <taxon>Cytophagales</taxon>
        <taxon>Hymenobacteraceae</taxon>
        <taxon>Hymenobacter</taxon>
    </lineage>
</organism>
<feature type="transmembrane region" description="Helical" evidence="1">
    <location>
        <begin position="20"/>
        <end position="39"/>
    </location>
</feature>
<protein>
    <recommendedName>
        <fullName evidence="4">DUF308 domain-containing protein</fullName>
    </recommendedName>
</protein>
<dbReference type="EMBL" id="CP095061">
    <property type="protein sequence ID" value="UOQ64609.1"/>
    <property type="molecule type" value="Genomic_DNA"/>
</dbReference>
<feature type="transmembrane region" description="Helical" evidence="1">
    <location>
        <begin position="69"/>
        <end position="92"/>
    </location>
</feature>
<sequence>MEPNPLPQPPKKPADKESVTWPLILNLGILLLVAVFEGIDSLPMAIGALVLLNGLTGAIMMLSGNRMHYALAFFLSGLLLLLIGFGVCGLLLSNMKGGH</sequence>
<proteinExistence type="predicted"/>
<name>A0ABY4G1R1_9BACT</name>
<keyword evidence="1" id="KW-0812">Transmembrane</keyword>